<gene>
    <name evidence="2" type="ORF">HDA39_004113</name>
</gene>
<proteinExistence type="predicted"/>
<feature type="chain" id="PRO_5030812167" description="Secretory lipase" evidence="1">
    <location>
        <begin position="28"/>
        <end position="421"/>
    </location>
</feature>
<keyword evidence="3" id="KW-1185">Reference proteome</keyword>
<dbReference type="EMBL" id="JACHMY010000001">
    <property type="protein sequence ID" value="MBB5837379.1"/>
    <property type="molecule type" value="Genomic_DNA"/>
</dbReference>
<comment type="caution">
    <text evidence="2">The sequence shown here is derived from an EMBL/GenBank/DDBJ whole genome shotgun (WGS) entry which is preliminary data.</text>
</comment>
<evidence type="ECO:0000256" key="1">
    <source>
        <dbReference type="SAM" id="SignalP"/>
    </source>
</evidence>
<dbReference type="AlphaFoldDB" id="A0A7W9J842"/>
<dbReference type="PANTHER" id="PTHR34853">
    <property type="match status" value="1"/>
</dbReference>
<evidence type="ECO:0000313" key="3">
    <source>
        <dbReference type="Proteomes" id="UP000549971"/>
    </source>
</evidence>
<keyword evidence="1" id="KW-0732">Signal</keyword>
<sequence>MRSPAGKAIAATLATAALLAAPLSAYAAVSQPTLSTVSQPTLSEAAVTSVHTSRGALVSAVPVARLRAAAVDQAAVDAGFVGAPKARYDVTAYRLIYRTVDPWGRSTTASGLVVLPDGRRGALTVAAQLHGTMATKAYAPSVEDDSTDRVVTSLFAGAGLAGVAPDYLGLGVGPGKHPYIDTKTETSASVDLLLAARSFALKHGVVLKRDVLVTGFSQGGRAAIGVARALSRGEAGPFRLGAVHGVSGPYDLLDVELPAVFSGEVEPHVATLYLAYFVTAWDRTVGLYDKPRDAFRAPYADIVEGLLDGTHSDEEIFTSLPDSPAKLFTPQFLAKLEHPTGRFRQALIQADRICKDWTPGVTVHLYSGTKDTDVVAANTDSCAASLRARGADVRIHSMGAVDHFGTAMAAYPQIIRAFSRY</sequence>
<dbReference type="PANTHER" id="PTHR34853:SF1">
    <property type="entry name" value="LIPASE 5"/>
    <property type="match status" value="1"/>
</dbReference>
<dbReference type="Proteomes" id="UP000549971">
    <property type="component" value="Unassembled WGS sequence"/>
</dbReference>
<accession>A0A7W9J842</accession>
<dbReference type="PIRSF" id="PIRSF029171">
    <property type="entry name" value="Esterase_LipA"/>
    <property type="match status" value="1"/>
</dbReference>
<dbReference type="GO" id="GO:0016042">
    <property type="term" value="P:lipid catabolic process"/>
    <property type="evidence" value="ECO:0007669"/>
    <property type="project" value="InterPro"/>
</dbReference>
<feature type="signal peptide" evidence="1">
    <location>
        <begin position="1"/>
        <end position="27"/>
    </location>
</feature>
<dbReference type="RefSeq" id="WP_184797358.1">
    <property type="nucleotide sequence ID" value="NZ_JACHMY010000001.1"/>
</dbReference>
<reference evidence="2 3" key="1">
    <citation type="submission" date="2020-08" db="EMBL/GenBank/DDBJ databases">
        <title>Sequencing the genomes of 1000 actinobacteria strains.</title>
        <authorList>
            <person name="Klenk H.-P."/>
        </authorList>
    </citation>
    <scope>NUCLEOTIDE SEQUENCE [LARGE SCALE GENOMIC DNA]</scope>
    <source>
        <strain evidence="2 3">DSM 28967</strain>
    </source>
</reference>
<dbReference type="GO" id="GO:0004806">
    <property type="term" value="F:triacylglycerol lipase activity"/>
    <property type="evidence" value="ECO:0007669"/>
    <property type="project" value="InterPro"/>
</dbReference>
<evidence type="ECO:0008006" key="4">
    <source>
        <dbReference type="Google" id="ProtNLM"/>
    </source>
</evidence>
<protein>
    <recommendedName>
        <fullName evidence="4">Secretory lipase</fullName>
    </recommendedName>
</protein>
<dbReference type="InterPro" id="IPR029058">
    <property type="entry name" value="AB_hydrolase_fold"/>
</dbReference>
<dbReference type="InterPro" id="IPR005152">
    <property type="entry name" value="Lipase_secreted"/>
</dbReference>
<dbReference type="Gene3D" id="1.10.260.160">
    <property type="match status" value="1"/>
</dbReference>
<name>A0A7W9J842_9ACTN</name>
<dbReference type="SUPFAM" id="SSF53474">
    <property type="entry name" value="alpha/beta-Hydrolases"/>
    <property type="match status" value="1"/>
</dbReference>
<dbReference type="Gene3D" id="3.40.50.1820">
    <property type="entry name" value="alpha/beta hydrolase"/>
    <property type="match status" value="1"/>
</dbReference>
<organism evidence="2 3">
    <name type="scientific">Kribbella italica</name>
    <dbReference type="NCBI Taxonomy" id="1540520"/>
    <lineage>
        <taxon>Bacteria</taxon>
        <taxon>Bacillati</taxon>
        <taxon>Actinomycetota</taxon>
        <taxon>Actinomycetes</taxon>
        <taxon>Propionibacteriales</taxon>
        <taxon>Kribbellaceae</taxon>
        <taxon>Kribbella</taxon>
    </lineage>
</organism>
<evidence type="ECO:0000313" key="2">
    <source>
        <dbReference type="EMBL" id="MBB5837379.1"/>
    </source>
</evidence>